<dbReference type="PROSITE" id="PS50021">
    <property type="entry name" value="CH"/>
    <property type="match status" value="1"/>
</dbReference>
<dbReference type="FunFam" id="1.10.418.10:FF:000059">
    <property type="entry name" value="RIKEN cDNA 6430531B16 gene"/>
    <property type="match status" value="1"/>
</dbReference>
<dbReference type="InterPro" id="IPR001715">
    <property type="entry name" value="CH_dom"/>
</dbReference>
<sequence>MHIDPDELYRWVDAHTITRPKRNLNRDFSDAVPLAEILKQHFPKLVDIHNYIPTLSHTQKLVNWDVLNKKVLNKLNMNLTKKIREELAKSTPGAIEKVLEEIKAKIEIKDASGDHGDDTKIIYLENSSELSYREGVIPLKINNGVKTVDKKLVPSDLYDKMEKELQTQKDTIAELTQKVDHFEKLIGIKDERIKDLSHQLQSLISTPEENTFQKSRFFSNIL</sequence>
<evidence type="ECO:0000256" key="1">
    <source>
        <dbReference type="SAM" id="Coils"/>
    </source>
</evidence>
<keyword evidence="1" id="KW-0175">Coiled coil</keyword>
<evidence type="ECO:0000259" key="2">
    <source>
        <dbReference type="PROSITE" id="PS50021"/>
    </source>
</evidence>
<feature type="coiled-coil region" evidence="1">
    <location>
        <begin position="158"/>
        <end position="185"/>
    </location>
</feature>
<gene>
    <name evidence="3" type="ORF">PHYEVI_LOCUS5459</name>
</gene>
<dbReference type="Gene3D" id="1.10.418.10">
    <property type="entry name" value="Calponin-like domain"/>
    <property type="match status" value="1"/>
</dbReference>
<proteinExistence type="predicted"/>
<reference evidence="3" key="1">
    <citation type="submission" date="2022-01" db="EMBL/GenBank/DDBJ databases">
        <authorList>
            <person name="King R."/>
        </authorList>
    </citation>
    <scope>NUCLEOTIDE SEQUENCE</scope>
</reference>
<dbReference type="Pfam" id="PF06294">
    <property type="entry name" value="CH_2"/>
    <property type="match status" value="1"/>
</dbReference>
<dbReference type="PANTHER" id="PTHR12509">
    <property type="entry name" value="SPERMATOGENESIS-ASSOCIATED 4-RELATED"/>
    <property type="match status" value="1"/>
</dbReference>
<dbReference type="AlphaFoldDB" id="A0A9N9TJ19"/>
<dbReference type="OrthoDB" id="193300at2759"/>
<accession>A0A9N9TJ19</accession>
<dbReference type="PANTHER" id="PTHR12509:SF9">
    <property type="entry name" value="SPERM FLAGELLAR PROTEIN 1 ISOFORM X1"/>
    <property type="match status" value="1"/>
</dbReference>
<dbReference type="InterPro" id="IPR010441">
    <property type="entry name" value="CH_2"/>
</dbReference>
<evidence type="ECO:0000313" key="3">
    <source>
        <dbReference type="EMBL" id="CAG9859083.1"/>
    </source>
</evidence>
<dbReference type="InterPro" id="IPR052111">
    <property type="entry name" value="Spermatogenesis_Ciliary_MAP"/>
</dbReference>
<dbReference type="InterPro" id="IPR036872">
    <property type="entry name" value="CH_dom_sf"/>
</dbReference>
<keyword evidence="4" id="KW-1185">Reference proteome</keyword>
<dbReference type="SUPFAM" id="SSF47576">
    <property type="entry name" value="Calponin-homology domain, CH-domain"/>
    <property type="match status" value="1"/>
</dbReference>
<dbReference type="Proteomes" id="UP001153712">
    <property type="component" value="Chromosome 2"/>
</dbReference>
<organism evidence="3 4">
    <name type="scientific">Phyllotreta striolata</name>
    <name type="common">Striped flea beetle</name>
    <name type="synonym">Crioceris striolata</name>
    <dbReference type="NCBI Taxonomy" id="444603"/>
    <lineage>
        <taxon>Eukaryota</taxon>
        <taxon>Metazoa</taxon>
        <taxon>Ecdysozoa</taxon>
        <taxon>Arthropoda</taxon>
        <taxon>Hexapoda</taxon>
        <taxon>Insecta</taxon>
        <taxon>Pterygota</taxon>
        <taxon>Neoptera</taxon>
        <taxon>Endopterygota</taxon>
        <taxon>Coleoptera</taxon>
        <taxon>Polyphaga</taxon>
        <taxon>Cucujiformia</taxon>
        <taxon>Chrysomeloidea</taxon>
        <taxon>Chrysomelidae</taxon>
        <taxon>Galerucinae</taxon>
        <taxon>Alticini</taxon>
        <taxon>Phyllotreta</taxon>
    </lineage>
</organism>
<dbReference type="GO" id="GO:0051493">
    <property type="term" value="P:regulation of cytoskeleton organization"/>
    <property type="evidence" value="ECO:0007669"/>
    <property type="project" value="TreeGrafter"/>
</dbReference>
<evidence type="ECO:0000313" key="4">
    <source>
        <dbReference type="Proteomes" id="UP001153712"/>
    </source>
</evidence>
<dbReference type="GO" id="GO:0008017">
    <property type="term" value="F:microtubule binding"/>
    <property type="evidence" value="ECO:0007669"/>
    <property type="project" value="TreeGrafter"/>
</dbReference>
<name>A0A9N9TJ19_PHYSR</name>
<dbReference type="EMBL" id="OU900095">
    <property type="protein sequence ID" value="CAG9859083.1"/>
    <property type="molecule type" value="Genomic_DNA"/>
</dbReference>
<dbReference type="GO" id="GO:0005930">
    <property type="term" value="C:axoneme"/>
    <property type="evidence" value="ECO:0007669"/>
    <property type="project" value="TreeGrafter"/>
</dbReference>
<feature type="domain" description="Calponin-homology (CH)" evidence="2">
    <location>
        <begin position="2"/>
        <end position="107"/>
    </location>
</feature>
<protein>
    <recommendedName>
        <fullName evidence="2">Calponin-homology (CH) domain-containing protein</fullName>
    </recommendedName>
</protein>